<evidence type="ECO:0000313" key="6">
    <source>
        <dbReference type="Proteomes" id="UP001054820"/>
    </source>
</evidence>
<name>A0ABM7MFK5_9GAMM</name>
<dbReference type="CDD" id="cd01949">
    <property type="entry name" value="GGDEF"/>
    <property type="match status" value="1"/>
</dbReference>
<evidence type="ECO:0000259" key="4">
    <source>
        <dbReference type="PROSITE" id="PS50887"/>
    </source>
</evidence>
<dbReference type="PANTHER" id="PTHR45138:SF9">
    <property type="entry name" value="DIGUANYLATE CYCLASE DGCM-RELATED"/>
    <property type="match status" value="1"/>
</dbReference>
<dbReference type="EMBL" id="AP024202">
    <property type="protein sequence ID" value="BCN94269.1"/>
    <property type="molecule type" value="Genomic_DNA"/>
</dbReference>
<dbReference type="PANTHER" id="PTHR45138">
    <property type="entry name" value="REGULATORY COMPONENTS OF SENSORY TRANSDUCTION SYSTEM"/>
    <property type="match status" value="1"/>
</dbReference>
<keyword evidence="3" id="KW-0812">Transmembrane</keyword>
<evidence type="ECO:0000256" key="3">
    <source>
        <dbReference type="SAM" id="Phobius"/>
    </source>
</evidence>
<dbReference type="InterPro" id="IPR050469">
    <property type="entry name" value="Diguanylate_Cyclase"/>
</dbReference>
<organism evidence="5 6">
    <name type="scientific">Thiomicrorhabdus immobilis</name>
    <dbReference type="NCBI Taxonomy" id="2791037"/>
    <lineage>
        <taxon>Bacteria</taxon>
        <taxon>Pseudomonadati</taxon>
        <taxon>Pseudomonadota</taxon>
        <taxon>Gammaproteobacteria</taxon>
        <taxon>Thiotrichales</taxon>
        <taxon>Piscirickettsiaceae</taxon>
        <taxon>Thiomicrorhabdus</taxon>
    </lineage>
</organism>
<sequence length="433" mass="50159">MYSNSEFRINKKPLYWLATALLFSYLIITASIYQQVKNTIIENKLNELNQHILYQTSLRQYINSQLKPIIYNLQKEHILSYDFFDPHLLSSTFISRKVYQIFDKKLDAKDLNSWKYRLAAKNPRNPVNQATPEEIELLEKFNSDRNLKQIHRVEMINSQETLYYAAPFNANEANCLMCHGDPKTAPKGLIEKYGSEHGFNEKLGDIRAFVSYRLNITESMLNANKTFLIISLIIFAFMAAFFALASWSYLIEQRRKGLIIQQQQELEYVAHHDFLTNLTNRHGLNRDLPVQLAKLNNEPVHLSNLWVIMLDIDFFKSINDDFGHDIGDLTLQKLGEILKTEKNNLEHAEAYRLGGEEFLIVIRNTDTKIIKALYKDICTSLAAIKIAGLNRIIKISAGATEAQPNEHQYELLKRVDQALYQAKEQGRARLIII</sequence>
<comment type="catalytic activity">
    <reaction evidence="2">
        <text>2 GTP = 3',3'-c-di-GMP + 2 diphosphate</text>
        <dbReference type="Rhea" id="RHEA:24898"/>
        <dbReference type="ChEBI" id="CHEBI:33019"/>
        <dbReference type="ChEBI" id="CHEBI:37565"/>
        <dbReference type="ChEBI" id="CHEBI:58805"/>
        <dbReference type="EC" id="2.7.7.65"/>
    </reaction>
</comment>
<dbReference type="PROSITE" id="PS50887">
    <property type="entry name" value="GGDEF"/>
    <property type="match status" value="1"/>
</dbReference>
<dbReference type="SUPFAM" id="SSF55073">
    <property type="entry name" value="Nucleotide cyclase"/>
    <property type="match status" value="1"/>
</dbReference>
<keyword evidence="3" id="KW-0472">Membrane</keyword>
<proteinExistence type="predicted"/>
<dbReference type="InterPro" id="IPR043128">
    <property type="entry name" value="Rev_trsase/Diguanyl_cyclase"/>
</dbReference>
<gene>
    <name evidence="5" type="ORF">THMIRHAM_20540</name>
</gene>
<feature type="domain" description="GGDEF" evidence="4">
    <location>
        <begin position="303"/>
        <end position="433"/>
    </location>
</feature>
<protein>
    <recommendedName>
        <fullName evidence="1">diguanylate cyclase</fullName>
        <ecNumber evidence="1">2.7.7.65</ecNumber>
    </recommendedName>
</protein>
<evidence type="ECO:0000256" key="1">
    <source>
        <dbReference type="ARBA" id="ARBA00012528"/>
    </source>
</evidence>
<evidence type="ECO:0000313" key="5">
    <source>
        <dbReference type="EMBL" id="BCN94269.1"/>
    </source>
</evidence>
<accession>A0ABM7MFK5</accession>
<dbReference type="Proteomes" id="UP001054820">
    <property type="component" value="Chromosome"/>
</dbReference>
<feature type="transmembrane region" description="Helical" evidence="3">
    <location>
        <begin position="14"/>
        <end position="33"/>
    </location>
</feature>
<dbReference type="EC" id="2.7.7.65" evidence="1"/>
<keyword evidence="3" id="KW-1133">Transmembrane helix</keyword>
<evidence type="ECO:0000256" key="2">
    <source>
        <dbReference type="ARBA" id="ARBA00034247"/>
    </source>
</evidence>
<dbReference type="InterPro" id="IPR000160">
    <property type="entry name" value="GGDEF_dom"/>
</dbReference>
<keyword evidence="6" id="KW-1185">Reference proteome</keyword>
<dbReference type="NCBIfam" id="TIGR00254">
    <property type="entry name" value="GGDEF"/>
    <property type="match status" value="1"/>
</dbReference>
<reference evidence="5" key="1">
    <citation type="journal article" date="2022" name="Arch. Microbiol.">
        <title>Thiomicrorhabdus immobilis sp. nov., a mesophilic sulfur-oxidizing bacterium isolated from sediment of a brackish lake in northern Japan.</title>
        <authorList>
            <person name="Kojima H."/>
            <person name="Mochizuki J."/>
            <person name="Kanda M."/>
            <person name="Watanabe T."/>
            <person name="Fukui M."/>
        </authorList>
    </citation>
    <scope>NUCLEOTIDE SEQUENCE</scope>
    <source>
        <strain evidence="5">Am19</strain>
    </source>
</reference>
<dbReference type="InterPro" id="IPR021796">
    <property type="entry name" value="Tll0287-like_dom"/>
</dbReference>
<dbReference type="Pfam" id="PF11845">
    <property type="entry name" value="Tll0287-like"/>
    <property type="match status" value="1"/>
</dbReference>
<feature type="transmembrane region" description="Helical" evidence="3">
    <location>
        <begin position="227"/>
        <end position="250"/>
    </location>
</feature>
<dbReference type="Gene3D" id="3.30.70.270">
    <property type="match status" value="1"/>
</dbReference>
<dbReference type="RefSeq" id="WP_237261736.1">
    <property type="nucleotide sequence ID" value="NZ_AP024202.1"/>
</dbReference>
<dbReference type="InterPro" id="IPR029787">
    <property type="entry name" value="Nucleotide_cyclase"/>
</dbReference>
<dbReference type="SMART" id="SM00267">
    <property type="entry name" value="GGDEF"/>
    <property type="match status" value="1"/>
</dbReference>
<dbReference type="Pfam" id="PF00990">
    <property type="entry name" value="GGDEF"/>
    <property type="match status" value="1"/>
</dbReference>